<comment type="caution">
    <text evidence="2">The sequence shown here is derived from an EMBL/GenBank/DDBJ whole genome shotgun (WGS) entry which is preliminary data.</text>
</comment>
<evidence type="ECO:0000313" key="3">
    <source>
        <dbReference type="Proteomes" id="UP000309550"/>
    </source>
</evidence>
<evidence type="ECO:0000313" key="2">
    <source>
        <dbReference type="EMBL" id="TMM52765.1"/>
    </source>
</evidence>
<organism evidence="2 3">
    <name type="scientific">Sulfitobacter sabulilitoris</name>
    <dbReference type="NCBI Taxonomy" id="2562655"/>
    <lineage>
        <taxon>Bacteria</taxon>
        <taxon>Pseudomonadati</taxon>
        <taxon>Pseudomonadota</taxon>
        <taxon>Alphaproteobacteria</taxon>
        <taxon>Rhodobacterales</taxon>
        <taxon>Roseobacteraceae</taxon>
        <taxon>Sulfitobacter</taxon>
    </lineage>
</organism>
<dbReference type="Proteomes" id="UP000309550">
    <property type="component" value="Unassembled WGS sequence"/>
</dbReference>
<evidence type="ECO:0008006" key="4">
    <source>
        <dbReference type="Google" id="ProtNLM"/>
    </source>
</evidence>
<gene>
    <name evidence="2" type="ORF">FDT80_10925</name>
</gene>
<dbReference type="AlphaFoldDB" id="A0A5S3PFE1"/>
<feature type="transmembrane region" description="Helical" evidence="1">
    <location>
        <begin position="66"/>
        <end position="85"/>
    </location>
</feature>
<dbReference type="RefSeq" id="WP_138662306.1">
    <property type="nucleotide sequence ID" value="NZ_VANS01000002.1"/>
</dbReference>
<proteinExistence type="predicted"/>
<keyword evidence="1" id="KW-0812">Transmembrane</keyword>
<keyword evidence="1" id="KW-1133">Transmembrane helix</keyword>
<name>A0A5S3PFE1_9RHOB</name>
<keyword evidence="3" id="KW-1185">Reference proteome</keyword>
<sequence length="88" mass="10232">MAAFVKLVIVGFAVLTVIYISLSLYSRAVRRDKLRAQWEEDIRTGDKEDFVERGLKEYDHSLRRKLILAVYIIPVILIATIIYLTNFT</sequence>
<accession>A0A5S3PFE1</accession>
<dbReference type="EMBL" id="VANS01000002">
    <property type="protein sequence ID" value="TMM52765.1"/>
    <property type="molecule type" value="Genomic_DNA"/>
</dbReference>
<protein>
    <recommendedName>
        <fullName evidence="4">Cation/multidrug efflux pump</fullName>
    </recommendedName>
</protein>
<dbReference type="OrthoDB" id="7632202at2"/>
<keyword evidence="1" id="KW-0472">Membrane</keyword>
<feature type="transmembrane region" description="Helical" evidence="1">
    <location>
        <begin position="6"/>
        <end position="25"/>
    </location>
</feature>
<reference evidence="2 3" key="1">
    <citation type="submission" date="2019-05" db="EMBL/GenBank/DDBJ databases">
        <title>Sulfitobacter sabulilitoris sp. nov., isolated from a marine sand.</title>
        <authorList>
            <person name="Yoon J.-H."/>
        </authorList>
    </citation>
    <scope>NUCLEOTIDE SEQUENCE [LARGE SCALE GENOMIC DNA]</scope>
    <source>
        <strain evidence="2 3">HSMS-29</strain>
    </source>
</reference>
<evidence type="ECO:0000256" key="1">
    <source>
        <dbReference type="SAM" id="Phobius"/>
    </source>
</evidence>